<gene>
    <name evidence="1" type="ORF">PN36_26850</name>
</gene>
<evidence type="ECO:0008006" key="3">
    <source>
        <dbReference type="Google" id="ProtNLM"/>
    </source>
</evidence>
<comment type="caution">
    <text evidence="1">The sequence shown here is derived from an EMBL/GenBank/DDBJ whole genome shotgun (WGS) entry which is preliminary data.</text>
</comment>
<reference evidence="1 2" key="1">
    <citation type="journal article" date="2016" name="Front. Microbiol.">
        <title>Single-Cell (Meta-)Genomics of a Dimorphic Candidatus Thiomargarita nelsonii Reveals Genomic Plasticity.</title>
        <authorList>
            <person name="Flood B.E."/>
            <person name="Fliss P."/>
            <person name="Jones D.S."/>
            <person name="Dick G.J."/>
            <person name="Jain S."/>
            <person name="Kaster A.K."/>
            <person name="Winkel M."/>
            <person name="Mussmann M."/>
            <person name="Bailey J."/>
        </authorList>
    </citation>
    <scope>NUCLEOTIDE SEQUENCE [LARGE SCALE GENOMIC DNA]</scope>
    <source>
        <strain evidence="1">Hydrate Ridge</strain>
    </source>
</reference>
<organism evidence="1 2">
    <name type="scientific">Candidatus Thiomargarita nelsonii</name>
    <dbReference type="NCBI Taxonomy" id="1003181"/>
    <lineage>
        <taxon>Bacteria</taxon>
        <taxon>Pseudomonadati</taxon>
        <taxon>Pseudomonadota</taxon>
        <taxon>Gammaproteobacteria</taxon>
        <taxon>Thiotrichales</taxon>
        <taxon>Thiotrichaceae</taxon>
        <taxon>Thiomargarita</taxon>
    </lineage>
</organism>
<evidence type="ECO:0000313" key="1">
    <source>
        <dbReference type="EMBL" id="KHD06888.1"/>
    </source>
</evidence>
<dbReference type="EMBL" id="JSZA02000161">
    <property type="protein sequence ID" value="KHD06888.1"/>
    <property type="molecule type" value="Genomic_DNA"/>
</dbReference>
<protein>
    <recommendedName>
        <fullName evidence="3">CopG family transcriptional regulator</fullName>
    </recommendedName>
</protein>
<keyword evidence="2" id="KW-1185">Reference proteome</keyword>
<dbReference type="Proteomes" id="UP000030428">
    <property type="component" value="Unassembled WGS sequence"/>
</dbReference>
<dbReference type="AlphaFoldDB" id="A0A0A6P7Z2"/>
<evidence type="ECO:0000313" key="2">
    <source>
        <dbReference type="Proteomes" id="UP000030428"/>
    </source>
</evidence>
<proteinExistence type="predicted"/>
<sequence length="98" mass="11165">MQHVTLTIDNQAIEKALYSIAQKEGKNIADVIMSAIVHFVMPNKNDNFIEHQISLMASDPQILSELKKIENEFSITESDGLRSRNRRYESTSGFGFVY</sequence>
<accession>A0A0A6P7Z2</accession>
<name>A0A0A6P7Z2_9GAMM</name>